<name>A0A6A3CXV3_HIBSY</name>
<sequence>MKILADSQLHIPEFGENFCPPIYPLDKQKWQVPVGVPLICLHSVQIKPSPLPPSSASQTVIDCQPLMIHLQEESCLRIYSFLADGVVVNSGSIDGQPVDASLKNWTAKVSQLSLLLETTTCITSSPGQSSDSWRCVELTDTCIQLAMASSDGNPLTVVPPPGGLVRIGVACRKFRVSEKISVDGKNNTSKRNKDDTSGGRLIEKVPSDTAGMPLAQFMGKNLFLKVTHKTLGGAIAVQSASRWESVQVGKRAETWCFEKEDLGREMSCWHMTFQSLIVKAKSRPKDVKNVKAISQGMQRYPMDLVTVSVEGLQTLKPQIERSTLQDASLANGFKESLKIFGGINLEVHMVISEDTVEDKTINWVVENFKFSVKQPIEAIIAKDEFEHLAFLCKTEVDSMGRLAAGILRMLKFEKSLGKYTINKLGNLGIEEIFTPKCSQGSSVGSFGLSPSYKLMTKGQRTTLALLEEVVSDSQAKCAALVTESSNSVSFQVNLNNIEELKQKLDNMQGLLLQLQGHI</sequence>
<keyword evidence="2" id="KW-0223">Dioxygenase</keyword>
<organism evidence="2 3">
    <name type="scientific">Hibiscus syriacus</name>
    <name type="common">Rose of Sharon</name>
    <dbReference type="NCBI Taxonomy" id="106335"/>
    <lineage>
        <taxon>Eukaryota</taxon>
        <taxon>Viridiplantae</taxon>
        <taxon>Streptophyta</taxon>
        <taxon>Embryophyta</taxon>
        <taxon>Tracheophyta</taxon>
        <taxon>Spermatophyta</taxon>
        <taxon>Magnoliopsida</taxon>
        <taxon>eudicotyledons</taxon>
        <taxon>Gunneridae</taxon>
        <taxon>Pentapetalae</taxon>
        <taxon>rosids</taxon>
        <taxon>malvids</taxon>
        <taxon>Malvales</taxon>
        <taxon>Malvaceae</taxon>
        <taxon>Malvoideae</taxon>
        <taxon>Hibiscus</taxon>
    </lineage>
</organism>
<dbReference type="InterPro" id="IPR026728">
    <property type="entry name" value="BLTP3A/B"/>
</dbReference>
<feature type="compositionally biased region" description="Basic and acidic residues" evidence="1">
    <location>
        <begin position="191"/>
        <end position="205"/>
    </location>
</feature>
<feature type="region of interest" description="Disordered" evidence="1">
    <location>
        <begin position="182"/>
        <end position="205"/>
    </location>
</feature>
<dbReference type="PANTHER" id="PTHR22774:SF11">
    <property type="entry name" value="CHOREIN N-TERMINAL DOMAIN-CONTAINING PROTEIN"/>
    <property type="match status" value="1"/>
</dbReference>
<dbReference type="PANTHER" id="PTHR22774">
    <property type="entry name" value="CHOREIN N-TERMINAL DOMAIN-CONTAINING PROTEIN"/>
    <property type="match status" value="1"/>
</dbReference>
<dbReference type="Proteomes" id="UP000436088">
    <property type="component" value="Unassembled WGS sequence"/>
</dbReference>
<dbReference type="GO" id="GO:0051213">
    <property type="term" value="F:dioxygenase activity"/>
    <property type="evidence" value="ECO:0007669"/>
    <property type="project" value="UniProtKB-KW"/>
</dbReference>
<evidence type="ECO:0000313" key="3">
    <source>
        <dbReference type="Proteomes" id="UP000436088"/>
    </source>
</evidence>
<evidence type="ECO:0000313" key="2">
    <source>
        <dbReference type="EMBL" id="KAE8732178.1"/>
    </source>
</evidence>
<gene>
    <name evidence="2" type="ORF">F3Y22_tig00002237pilonHSYRG00658</name>
</gene>
<accession>A0A6A3CXV3</accession>
<reference evidence="2" key="1">
    <citation type="submission" date="2019-09" db="EMBL/GenBank/DDBJ databases">
        <title>Draft genome information of white flower Hibiscus syriacus.</title>
        <authorList>
            <person name="Kim Y.-M."/>
        </authorList>
    </citation>
    <scope>NUCLEOTIDE SEQUENCE [LARGE SCALE GENOMIC DNA]</scope>
    <source>
        <strain evidence="2">YM2019G1</strain>
    </source>
</reference>
<evidence type="ECO:0000256" key="1">
    <source>
        <dbReference type="SAM" id="MobiDB-lite"/>
    </source>
</evidence>
<keyword evidence="3" id="KW-1185">Reference proteome</keyword>
<comment type="caution">
    <text evidence="2">The sequence shown here is derived from an EMBL/GenBank/DDBJ whole genome shotgun (WGS) entry which is preliminary data.</text>
</comment>
<proteinExistence type="predicted"/>
<dbReference type="AlphaFoldDB" id="A0A6A3CXV3"/>
<dbReference type="EMBL" id="VEPZ02000167">
    <property type="protein sequence ID" value="KAE8732178.1"/>
    <property type="molecule type" value="Genomic_DNA"/>
</dbReference>
<protein>
    <submittedName>
        <fullName evidence="2">2-oxoglutarate-dependent dioxygenase</fullName>
    </submittedName>
</protein>
<keyword evidence="2" id="KW-0560">Oxidoreductase</keyword>